<name>A0A9X2MXA4_9BACL</name>
<dbReference type="InterPro" id="IPR017850">
    <property type="entry name" value="Alkaline_phosphatase_core_sf"/>
</dbReference>
<dbReference type="Pfam" id="PF01663">
    <property type="entry name" value="Phosphodiest"/>
    <property type="match status" value="1"/>
</dbReference>
<dbReference type="InterPro" id="IPR002591">
    <property type="entry name" value="Phosphodiest/P_Trfase"/>
</dbReference>
<organism evidence="1 2">
    <name type="scientific">Paenibacillus soyae</name>
    <dbReference type="NCBI Taxonomy" id="2969249"/>
    <lineage>
        <taxon>Bacteria</taxon>
        <taxon>Bacillati</taxon>
        <taxon>Bacillota</taxon>
        <taxon>Bacilli</taxon>
        <taxon>Bacillales</taxon>
        <taxon>Paenibacillaceae</taxon>
        <taxon>Paenibacillus</taxon>
    </lineage>
</organism>
<dbReference type="SUPFAM" id="SSF53649">
    <property type="entry name" value="Alkaline phosphatase-like"/>
    <property type="match status" value="1"/>
</dbReference>
<dbReference type="Proteomes" id="UP001141950">
    <property type="component" value="Unassembled WGS sequence"/>
</dbReference>
<gene>
    <name evidence="1" type="ORF">NQZ67_29685</name>
</gene>
<keyword evidence="2" id="KW-1185">Reference proteome</keyword>
<dbReference type="RefSeq" id="WP_257453113.1">
    <property type="nucleotide sequence ID" value="NZ_JANIPJ010000044.1"/>
</dbReference>
<dbReference type="Gene3D" id="3.40.720.10">
    <property type="entry name" value="Alkaline Phosphatase, subunit A"/>
    <property type="match status" value="1"/>
</dbReference>
<dbReference type="AlphaFoldDB" id="A0A9X2MXA4"/>
<dbReference type="PANTHER" id="PTHR10151">
    <property type="entry name" value="ECTONUCLEOTIDE PYROPHOSPHATASE/PHOSPHODIESTERASE"/>
    <property type="match status" value="1"/>
</dbReference>
<proteinExistence type="predicted"/>
<dbReference type="GO" id="GO:0016787">
    <property type="term" value="F:hydrolase activity"/>
    <property type="evidence" value="ECO:0007669"/>
    <property type="project" value="UniProtKB-ARBA"/>
</dbReference>
<evidence type="ECO:0000313" key="1">
    <source>
        <dbReference type="EMBL" id="MCR2808052.1"/>
    </source>
</evidence>
<sequence>MIERGAFQRVFILGMDGAGSFARNANAPHVHSFAERGLLTYEAQAVVPTISAECWGSILHGVKPEAHGLTNERADKSSFPDDSHHPSVFRLARERWPHAKLASFTAWSPINRGIIEDGAGVYKVSLPDEPLTSAVLDYLTDNPDVKLLFLQLDEPDGAGHRSGYGADSPEYLQAIEQSDRLIGTILAKIEELGLAGDSLVMVVTDHGGGGISRNDHGSDHPQDKTVFWGCSGPGIEPGTAVPEMTITDIAAIVAYALDFDAPAHWDAKLPASIFGHGR</sequence>
<protein>
    <submittedName>
        <fullName evidence="1">Alkaline phosphatase family protein</fullName>
    </submittedName>
</protein>
<evidence type="ECO:0000313" key="2">
    <source>
        <dbReference type="Proteomes" id="UP001141950"/>
    </source>
</evidence>
<reference evidence="1" key="1">
    <citation type="submission" date="2022-08" db="EMBL/GenBank/DDBJ databases">
        <title>The genomic sequence of strain Paenibacillus sp. SCIV0701.</title>
        <authorList>
            <person name="Zhao H."/>
        </authorList>
    </citation>
    <scope>NUCLEOTIDE SEQUENCE</scope>
    <source>
        <strain evidence="1">SCIV0701</strain>
    </source>
</reference>
<accession>A0A9X2MXA4</accession>
<comment type="caution">
    <text evidence="1">The sequence shown here is derived from an EMBL/GenBank/DDBJ whole genome shotgun (WGS) entry which is preliminary data.</text>
</comment>
<dbReference type="EMBL" id="JANIPJ010000044">
    <property type="protein sequence ID" value="MCR2808052.1"/>
    <property type="molecule type" value="Genomic_DNA"/>
</dbReference>
<dbReference type="PANTHER" id="PTHR10151:SF120">
    <property type="entry name" value="BIS(5'-ADENOSYL)-TRIPHOSPHATASE"/>
    <property type="match status" value="1"/>
</dbReference>